<evidence type="ECO:0000313" key="2">
    <source>
        <dbReference type="EMBL" id="KAJ8019329.1"/>
    </source>
</evidence>
<evidence type="ECO:0000256" key="1">
    <source>
        <dbReference type="SAM" id="MobiDB-lite"/>
    </source>
</evidence>
<evidence type="ECO:0000313" key="3">
    <source>
        <dbReference type="Proteomes" id="UP001152320"/>
    </source>
</evidence>
<proteinExistence type="predicted"/>
<reference evidence="2" key="1">
    <citation type="submission" date="2021-10" db="EMBL/GenBank/DDBJ databases">
        <title>Tropical sea cucumber genome reveals ecological adaptation and Cuvierian tubules defense mechanism.</title>
        <authorList>
            <person name="Chen T."/>
        </authorList>
    </citation>
    <scope>NUCLEOTIDE SEQUENCE</scope>
    <source>
        <strain evidence="2">Nanhai2018</strain>
        <tissue evidence="2">Muscle</tissue>
    </source>
</reference>
<comment type="caution">
    <text evidence="2">The sequence shown here is derived from an EMBL/GenBank/DDBJ whole genome shotgun (WGS) entry which is preliminary data.</text>
</comment>
<organism evidence="2 3">
    <name type="scientific">Holothuria leucospilota</name>
    <name type="common">Black long sea cucumber</name>
    <name type="synonym">Mertensiothuria leucospilota</name>
    <dbReference type="NCBI Taxonomy" id="206669"/>
    <lineage>
        <taxon>Eukaryota</taxon>
        <taxon>Metazoa</taxon>
        <taxon>Echinodermata</taxon>
        <taxon>Eleutherozoa</taxon>
        <taxon>Echinozoa</taxon>
        <taxon>Holothuroidea</taxon>
        <taxon>Aspidochirotacea</taxon>
        <taxon>Aspidochirotida</taxon>
        <taxon>Holothuriidae</taxon>
        <taxon>Holothuria</taxon>
    </lineage>
</organism>
<gene>
    <name evidence="2" type="ORF">HOLleu_42129</name>
</gene>
<dbReference type="PANTHER" id="PTHR21301">
    <property type="entry name" value="REVERSE TRANSCRIPTASE"/>
    <property type="match status" value="1"/>
</dbReference>
<name>A0A9Q0YCY0_HOLLE</name>
<dbReference type="PANTHER" id="PTHR21301:SF10">
    <property type="entry name" value="REVERSE TRANSCRIPTASE DOMAIN-CONTAINING PROTEIN"/>
    <property type="match status" value="1"/>
</dbReference>
<feature type="region of interest" description="Disordered" evidence="1">
    <location>
        <begin position="204"/>
        <end position="225"/>
    </location>
</feature>
<keyword evidence="3" id="KW-1185">Reference proteome</keyword>
<evidence type="ECO:0008006" key="4">
    <source>
        <dbReference type="Google" id="ProtNLM"/>
    </source>
</evidence>
<protein>
    <recommendedName>
        <fullName evidence="4">GIY-YIG domain-containing protein</fullName>
    </recommendedName>
</protein>
<dbReference type="EMBL" id="JAIZAY010000034">
    <property type="protein sequence ID" value="KAJ8019329.1"/>
    <property type="molecule type" value="Genomic_DNA"/>
</dbReference>
<dbReference type="Proteomes" id="UP001152320">
    <property type="component" value="Unassembled WGS sequence"/>
</dbReference>
<dbReference type="OrthoDB" id="10063818at2759"/>
<accession>A0A9Q0YCY0</accession>
<dbReference type="AlphaFoldDB" id="A0A9Q0YCY0"/>
<sequence>MRRRKALSWAKTFTNIKRQESDAIMHARQSLLFNNDKPWAKRNSSSNFDVTMGSYDGAEVCELIGLYILTNLEKRLNQGSIGLYRDDGLAVFKNLTARTASKVKNEITQVFSSFGLKITVQANLKSVDFLDVSLNLQTGRYQPYRKPGDRPIYVNSDSNHPPSVLKHVPTGVISRIKQLSCDQEAYSNTSGVYIEALKASGFDTDPPANRGATTTNAPRHPRKQRRRNIVWFNPPFSKSVATNVGCTFLRLIAKHFPPGHALHKLFNKNNTKVSYSCMPNMKSLISNHNKRVLNQQPIDQTPNSCNCRDRSKCPLEGACLTSSIVYSAKVTTTSHNDPTTMTYIGMTGGDFKARFNNHKKSFHNETYKKETELSKYIWSLKESNTSFNIQWNILKRIPTRMTAHGQCNLCTEEKLAILSADKTSLLNKRSEIVSKCRHSNRRYTRPANRRDPP</sequence>